<evidence type="ECO:0000256" key="3">
    <source>
        <dbReference type="SAM" id="Phobius"/>
    </source>
</evidence>
<comment type="caution">
    <text evidence="6">The sequence shown here is derived from an EMBL/GenBank/DDBJ whole genome shotgun (WGS) entry which is preliminary data.</text>
</comment>
<dbReference type="Proteomes" id="UP000031036">
    <property type="component" value="Unassembled WGS sequence"/>
</dbReference>
<dbReference type="GO" id="GO:0006508">
    <property type="term" value="P:proteolysis"/>
    <property type="evidence" value="ECO:0007669"/>
    <property type="project" value="InterPro"/>
</dbReference>
<dbReference type="PROSITE" id="PS50240">
    <property type="entry name" value="TRYPSIN_DOM"/>
    <property type="match status" value="1"/>
</dbReference>
<dbReference type="SMART" id="SM00020">
    <property type="entry name" value="Tryp_SPc"/>
    <property type="match status" value="1"/>
</dbReference>
<dbReference type="OrthoDB" id="7754674at2759"/>
<dbReference type="AlphaFoldDB" id="A0A0B2VK77"/>
<sequence length="391" mass="45058">MLGVVVWLLSCIAFATEGMIETVSRFYRLNESEWDLLNDRCGRNVEAFADHKISFGFKARQGAFPWAVKLFRFNQPLNQEYVMCTASIISQKHFITAAHCLQFDSSGLVDVIPSHSYVVLGGSPCVYKKISRLYRSQFIDCRSHSYKAPWALKVKRFLVSNRSIHFNMEENLYEPMPNVRYFSDIAIFELEDPLDLDSLDVRPICLPHPNHPSPKLHRVYGYGRTVPHKKDDRANMQLYWYYEEKILDEAQCMSYRFPSIGCDRFFITRRVLGDLRSTCVGDSGGGFSGAVSGRHYLYGVITYAVNYCDPKTGRGLRYTSIFANISFNYDFICYYTGICPMGYNAYVNPHYVDSPEQVLVIGLGLRTRPYWLFYLLSLIILHSTCFISFVC</sequence>
<organism evidence="6 7">
    <name type="scientific">Toxocara canis</name>
    <name type="common">Canine roundworm</name>
    <dbReference type="NCBI Taxonomy" id="6265"/>
    <lineage>
        <taxon>Eukaryota</taxon>
        <taxon>Metazoa</taxon>
        <taxon>Ecdysozoa</taxon>
        <taxon>Nematoda</taxon>
        <taxon>Chromadorea</taxon>
        <taxon>Rhabditida</taxon>
        <taxon>Spirurina</taxon>
        <taxon>Ascaridomorpha</taxon>
        <taxon>Ascaridoidea</taxon>
        <taxon>Toxocaridae</taxon>
        <taxon>Toxocara</taxon>
    </lineage>
</organism>
<evidence type="ECO:0000313" key="6">
    <source>
        <dbReference type="EMBL" id="KHN82008.1"/>
    </source>
</evidence>
<dbReference type="GO" id="GO:0004252">
    <property type="term" value="F:serine-type endopeptidase activity"/>
    <property type="evidence" value="ECO:0007669"/>
    <property type="project" value="InterPro"/>
</dbReference>
<dbReference type="STRING" id="6265.A0A0B2VK77"/>
<protein>
    <submittedName>
        <fullName evidence="6">Coagulation factor IX</fullName>
    </submittedName>
</protein>
<feature type="signal peptide" evidence="4">
    <location>
        <begin position="1"/>
        <end position="18"/>
    </location>
</feature>
<keyword evidence="3" id="KW-1133">Transmembrane helix</keyword>
<gene>
    <name evidence="6" type="primary">F9</name>
    <name evidence="6" type="ORF">Tcan_16946</name>
</gene>
<evidence type="ECO:0000259" key="5">
    <source>
        <dbReference type="PROSITE" id="PS50240"/>
    </source>
</evidence>
<keyword evidence="3" id="KW-0812">Transmembrane</keyword>
<feature type="chain" id="PRO_5002080141" evidence="4">
    <location>
        <begin position="19"/>
        <end position="391"/>
    </location>
</feature>
<dbReference type="SUPFAM" id="SSF50494">
    <property type="entry name" value="Trypsin-like serine proteases"/>
    <property type="match status" value="1"/>
</dbReference>
<evidence type="ECO:0000256" key="1">
    <source>
        <dbReference type="ARBA" id="ARBA00023157"/>
    </source>
</evidence>
<dbReference type="EMBL" id="JPKZ01001429">
    <property type="protein sequence ID" value="KHN82008.1"/>
    <property type="molecule type" value="Genomic_DNA"/>
</dbReference>
<name>A0A0B2VK77_TOXCA</name>
<dbReference type="InterPro" id="IPR009003">
    <property type="entry name" value="Peptidase_S1_PA"/>
</dbReference>
<proteinExistence type="inferred from homology"/>
<comment type="similarity">
    <text evidence="2">Belongs to the peptidase S1 family. CLIP subfamily.</text>
</comment>
<reference evidence="6 7" key="1">
    <citation type="submission" date="2014-11" db="EMBL/GenBank/DDBJ databases">
        <title>Genetic blueprint of the zoonotic pathogen Toxocara canis.</title>
        <authorList>
            <person name="Zhu X.-Q."/>
            <person name="Korhonen P.K."/>
            <person name="Cai H."/>
            <person name="Young N.D."/>
            <person name="Nejsum P."/>
            <person name="von Samson-Himmelstjerna G."/>
            <person name="Boag P.R."/>
            <person name="Tan P."/>
            <person name="Li Q."/>
            <person name="Min J."/>
            <person name="Yang Y."/>
            <person name="Wang X."/>
            <person name="Fang X."/>
            <person name="Hall R.S."/>
            <person name="Hofmann A."/>
            <person name="Sternberg P.W."/>
            <person name="Jex A.R."/>
            <person name="Gasser R.B."/>
        </authorList>
    </citation>
    <scope>NUCLEOTIDE SEQUENCE [LARGE SCALE GENOMIC DNA]</scope>
    <source>
        <strain evidence="6">PN_DK_2014</strain>
    </source>
</reference>
<dbReference type="InterPro" id="IPR043504">
    <property type="entry name" value="Peptidase_S1_PA_chymotrypsin"/>
</dbReference>
<feature type="transmembrane region" description="Helical" evidence="3">
    <location>
        <begin position="371"/>
        <end position="390"/>
    </location>
</feature>
<dbReference type="Gene3D" id="2.40.10.10">
    <property type="entry name" value="Trypsin-like serine proteases"/>
    <property type="match status" value="1"/>
</dbReference>
<dbReference type="InterPro" id="IPR001314">
    <property type="entry name" value="Peptidase_S1A"/>
</dbReference>
<feature type="domain" description="Peptidase S1" evidence="5">
    <location>
        <begin position="53"/>
        <end position="337"/>
    </location>
</feature>
<dbReference type="InterPro" id="IPR018114">
    <property type="entry name" value="TRYPSIN_HIS"/>
</dbReference>
<dbReference type="PRINTS" id="PR00722">
    <property type="entry name" value="CHYMOTRYPSIN"/>
</dbReference>
<evidence type="ECO:0000256" key="4">
    <source>
        <dbReference type="SAM" id="SignalP"/>
    </source>
</evidence>
<evidence type="ECO:0000313" key="7">
    <source>
        <dbReference type="Proteomes" id="UP000031036"/>
    </source>
</evidence>
<evidence type="ECO:0000256" key="2">
    <source>
        <dbReference type="ARBA" id="ARBA00024195"/>
    </source>
</evidence>
<keyword evidence="1" id="KW-1015">Disulfide bond</keyword>
<dbReference type="InterPro" id="IPR001254">
    <property type="entry name" value="Trypsin_dom"/>
</dbReference>
<keyword evidence="7" id="KW-1185">Reference proteome</keyword>
<dbReference type="PANTHER" id="PTHR24256">
    <property type="entry name" value="TRYPTASE-RELATED"/>
    <property type="match status" value="1"/>
</dbReference>
<keyword evidence="3" id="KW-0472">Membrane</keyword>
<dbReference type="Pfam" id="PF00089">
    <property type="entry name" value="Trypsin"/>
    <property type="match status" value="2"/>
</dbReference>
<dbReference type="InterPro" id="IPR051487">
    <property type="entry name" value="Ser/Thr_Proteases_Immune/Dev"/>
</dbReference>
<accession>A0A0B2VK77</accession>
<keyword evidence="4" id="KW-0732">Signal</keyword>
<dbReference type="PROSITE" id="PS00134">
    <property type="entry name" value="TRYPSIN_HIS"/>
    <property type="match status" value="1"/>
</dbReference>